<evidence type="ECO:0000256" key="9">
    <source>
        <dbReference type="ARBA" id="ARBA00023125"/>
    </source>
</evidence>
<keyword evidence="6 12" id="KW-0863">Zinc-finger</keyword>
<protein>
    <recommendedName>
        <fullName evidence="13">C2H2-type domain-containing protein</fullName>
    </recommendedName>
</protein>
<evidence type="ECO:0000256" key="1">
    <source>
        <dbReference type="ARBA" id="ARBA00003767"/>
    </source>
</evidence>
<reference evidence="15" key="1">
    <citation type="journal article" date="2019" name="bioRxiv">
        <title>Genomics, evolutionary history and diagnostics of the Alternaria alternata species group including apple and Asian pear pathotypes.</title>
        <authorList>
            <person name="Armitage A.D."/>
            <person name="Cockerton H.M."/>
            <person name="Sreenivasaprasad S."/>
            <person name="Woodhall J.W."/>
            <person name="Lane C.R."/>
            <person name="Harrison R.J."/>
            <person name="Clarkson J.P."/>
        </authorList>
    </citation>
    <scope>NUCLEOTIDE SEQUENCE [LARGE SCALE GENOMIC DNA]</scope>
    <source>
        <strain evidence="15">FERA 1177</strain>
    </source>
</reference>
<dbReference type="InterPro" id="IPR056125">
    <property type="entry name" value="DUF7708"/>
</dbReference>
<dbReference type="FunFam" id="3.30.160.60:FF:000771">
    <property type="entry name" value="zinc finger protein 648"/>
    <property type="match status" value="1"/>
</dbReference>
<feature type="domain" description="C2H2-type" evidence="13">
    <location>
        <begin position="861"/>
        <end position="888"/>
    </location>
</feature>
<name>A0A4Q4N1D2_ALTAL</name>
<keyword evidence="9" id="KW-0238">DNA-binding</keyword>
<dbReference type="InterPro" id="IPR036236">
    <property type="entry name" value="Znf_C2H2_sf"/>
</dbReference>
<evidence type="ECO:0000259" key="13">
    <source>
        <dbReference type="PROSITE" id="PS50157"/>
    </source>
</evidence>
<dbReference type="GO" id="GO:0005634">
    <property type="term" value="C:nucleus"/>
    <property type="evidence" value="ECO:0007669"/>
    <property type="project" value="UniProtKB-SubCell"/>
</dbReference>
<keyword evidence="10" id="KW-0804">Transcription</keyword>
<dbReference type="Pfam" id="PF24883">
    <property type="entry name" value="NPHP3_N"/>
    <property type="match status" value="1"/>
</dbReference>
<evidence type="ECO:0000313" key="14">
    <source>
        <dbReference type="EMBL" id="RYN65537.1"/>
    </source>
</evidence>
<comment type="function">
    <text evidence="1">May be involved in transcriptional regulation.</text>
</comment>
<dbReference type="Pfam" id="PF22939">
    <property type="entry name" value="WHD_GPIID"/>
    <property type="match status" value="1"/>
</dbReference>
<evidence type="ECO:0000256" key="6">
    <source>
        <dbReference type="ARBA" id="ARBA00022771"/>
    </source>
</evidence>
<feature type="domain" description="C2H2-type" evidence="13">
    <location>
        <begin position="833"/>
        <end position="860"/>
    </location>
</feature>
<evidence type="ECO:0000256" key="11">
    <source>
        <dbReference type="ARBA" id="ARBA00023242"/>
    </source>
</evidence>
<comment type="subcellular location">
    <subcellularLocation>
        <location evidence="2">Nucleus</location>
    </subcellularLocation>
</comment>
<accession>A0A4Q4N1D2</accession>
<dbReference type="AlphaFoldDB" id="A0A4Q4N1D2"/>
<evidence type="ECO:0000256" key="3">
    <source>
        <dbReference type="ARBA" id="ARBA00006991"/>
    </source>
</evidence>
<keyword evidence="11" id="KW-0539">Nucleus</keyword>
<keyword evidence="7" id="KW-0862">Zinc</keyword>
<evidence type="ECO:0000313" key="15">
    <source>
        <dbReference type="Proteomes" id="UP000291422"/>
    </source>
</evidence>
<dbReference type="Proteomes" id="UP000291422">
    <property type="component" value="Unassembled WGS sequence"/>
</dbReference>
<keyword evidence="5" id="KW-0677">Repeat</keyword>
<comment type="caution">
    <text evidence="14">The sequence shown here is derived from an EMBL/GenBank/DDBJ whole genome shotgun (WGS) entry which is preliminary data.</text>
</comment>
<sequence>MQQFGQVIEIFLNVSNVVAFVWGPMKFLLLTASTFAESFETLLDAYEQIGEQLPLLAEYESLFHKSPHIMKVLEKIYTDILDFHLQSMKFFAGKLWTRFFRSMWKDFDTKFDGILRKLSRHKDLLESQARLVQYTKYQEDSQASLVQYRKYEDDMKELKTKLEDDVNREQAKKMIMVKEWLSVGEQPKLDHNDYRIIRGECATTTHWILQHETIKHWIDSNIPGTPIVWMYGIPGAGKTILASAIIDECKQKTDFITCYFYCHYGDRTSDSAVGILKGLADQLLDQHPQMLPPCYTRRASSGEPSLRSLSHAKKLLEDFCDTIPKLFIVIDGLDECEGPERKQLLEILTEVVCRCDMADPGQLRLLVVSQDYADIRRGLHSSGATKIVPKVLRVTDADNKSDIQAYTKMHVDRIAGKFSPFTDDMSEYLRNLTVANADGMFLYAKLVLVNLYAMPTRADLLDAIKADQFPKGLAGAYERILRRIKSELNDKWPHVQKLLGWLVCAKRRLTWKEIQVALSIDIEKQTIDYDNHHMREHIYDTCGSLIIINGDRVSLVHTTAKEYITKITQDIHEPSIECELATLCLYYLTFPCFDIDDPQDEKELRQLALEGQFAFQDYAVAKWFHHVNAWASNGVAFLNEATDQKVPLDGLFRAMDEFMDRYSEVDWEGGLVDDCKASCSVFEHHDLHDHLVQLTSHIYTFQQKGFEARHKVSIESLAKALERNRKILEGFPKSKPSPSEQAAYNRFYDEEKRFKCTKITCRFFSEGFKEERARKRHVNNHDRPFQCEVLDCLGVEGFANQKDLEKHIRAFHPDMSDLAEKFNSAFIKRETNHACTLCGKTFTRNFHRKNHELAHQGKKPHECAECGRAFTRTNDLKRHQKIHDRVNAA</sequence>
<dbReference type="PROSITE" id="PS00028">
    <property type="entry name" value="ZINC_FINGER_C2H2_1"/>
    <property type="match status" value="2"/>
</dbReference>
<dbReference type="SMART" id="SM00355">
    <property type="entry name" value="ZnF_C2H2"/>
    <property type="match status" value="4"/>
</dbReference>
<gene>
    <name evidence="14" type="ORF">AA0117_g12128</name>
</gene>
<dbReference type="SUPFAM" id="SSF57667">
    <property type="entry name" value="beta-beta-alpha zinc fingers"/>
    <property type="match status" value="1"/>
</dbReference>
<organism evidence="14 15">
    <name type="scientific">Alternaria alternata</name>
    <name type="common">Alternaria rot fungus</name>
    <name type="synonym">Torula alternata</name>
    <dbReference type="NCBI Taxonomy" id="5599"/>
    <lineage>
        <taxon>Eukaryota</taxon>
        <taxon>Fungi</taxon>
        <taxon>Dikarya</taxon>
        <taxon>Ascomycota</taxon>
        <taxon>Pezizomycotina</taxon>
        <taxon>Dothideomycetes</taxon>
        <taxon>Pleosporomycetidae</taxon>
        <taxon>Pleosporales</taxon>
        <taxon>Pleosporineae</taxon>
        <taxon>Pleosporaceae</taxon>
        <taxon>Alternaria</taxon>
        <taxon>Alternaria sect. Alternaria</taxon>
        <taxon>Alternaria alternata complex</taxon>
    </lineage>
</organism>
<dbReference type="InterPro" id="IPR056884">
    <property type="entry name" value="NPHP3-like_N"/>
</dbReference>
<keyword evidence="8" id="KW-0805">Transcription regulation</keyword>
<dbReference type="EMBL" id="PDXD01000064">
    <property type="protein sequence ID" value="RYN65537.1"/>
    <property type="molecule type" value="Genomic_DNA"/>
</dbReference>
<keyword evidence="4" id="KW-0479">Metal-binding</keyword>
<proteinExistence type="inferred from homology"/>
<evidence type="ECO:0000256" key="4">
    <source>
        <dbReference type="ARBA" id="ARBA00022723"/>
    </source>
</evidence>
<evidence type="ECO:0000256" key="12">
    <source>
        <dbReference type="PROSITE-ProRule" id="PRU00042"/>
    </source>
</evidence>
<dbReference type="PANTHER" id="PTHR10039:SF14">
    <property type="entry name" value="NACHT DOMAIN-CONTAINING PROTEIN"/>
    <property type="match status" value="1"/>
</dbReference>
<dbReference type="SUPFAM" id="SSF52540">
    <property type="entry name" value="P-loop containing nucleoside triphosphate hydrolases"/>
    <property type="match status" value="1"/>
</dbReference>
<dbReference type="GO" id="GO:0003677">
    <property type="term" value="F:DNA binding"/>
    <property type="evidence" value="ECO:0007669"/>
    <property type="project" value="UniProtKB-KW"/>
</dbReference>
<comment type="similarity">
    <text evidence="3">Belongs to the krueppel C2H2-type zinc-finger protein family.</text>
</comment>
<evidence type="ECO:0000256" key="5">
    <source>
        <dbReference type="ARBA" id="ARBA00022737"/>
    </source>
</evidence>
<dbReference type="GO" id="GO:0008270">
    <property type="term" value="F:zinc ion binding"/>
    <property type="evidence" value="ECO:0007669"/>
    <property type="project" value="UniProtKB-KW"/>
</dbReference>
<dbReference type="PROSITE" id="PS50157">
    <property type="entry name" value="ZINC_FINGER_C2H2_2"/>
    <property type="match status" value="2"/>
</dbReference>
<evidence type="ECO:0000256" key="7">
    <source>
        <dbReference type="ARBA" id="ARBA00022833"/>
    </source>
</evidence>
<dbReference type="Gene3D" id="3.40.50.300">
    <property type="entry name" value="P-loop containing nucleotide triphosphate hydrolases"/>
    <property type="match status" value="1"/>
</dbReference>
<evidence type="ECO:0000256" key="10">
    <source>
        <dbReference type="ARBA" id="ARBA00023163"/>
    </source>
</evidence>
<dbReference type="PANTHER" id="PTHR10039">
    <property type="entry name" value="AMELOGENIN"/>
    <property type="match status" value="1"/>
</dbReference>
<dbReference type="Pfam" id="PF24809">
    <property type="entry name" value="DUF7708"/>
    <property type="match status" value="1"/>
</dbReference>
<dbReference type="InterPro" id="IPR013087">
    <property type="entry name" value="Znf_C2H2_type"/>
</dbReference>
<evidence type="ECO:0000256" key="8">
    <source>
        <dbReference type="ARBA" id="ARBA00023015"/>
    </source>
</evidence>
<dbReference type="Gene3D" id="3.30.160.60">
    <property type="entry name" value="Classic Zinc Finger"/>
    <property type="match status" value="3"/>
</dbReference>
<dbReference type="InterPro" id="IPR027417">
    <property type="entry name" value="P-loop_NTPase"/>
</dbReference>
<dbReference type="InterPro" id="IPR054471">
    <property type="entry name" value="GPIID_WHD"/>
</dbReference>
<evidence type="ECO:0000256" key="2">
    <source>
        <dbReference type="ARBA" id="ARBA00004123"/>
    </source>
</evidence>
<dbReference type="VEuPathDB" id="FungiDB:CC77DRAFT_937635"/>